<keyword evidence="4" id="KW-0732">Signal</keyword>
<evidence type="ECO:0000256" key="4">
    <source>
        <dbReference type="SAM" id="SignalP"/>
    </source>
</evidence>
<evidence type="ECO:0000313" key="6">
    <source>
        <dbReference type="EMBL" id="KAK7552546.1"/>
    </source>
</evidence>
<organism evidence="6 7">
    <name type="scientific">Phyllosticta citricarpa</name>
    <dbReference type="NCBI Taxonomy" id="55181"/>
    <lineage>
        <taxon>Eukaryota</taxon>
        <taxon>Fungi</taxon>
        <taxon>Dikarya</taxon>
        <taxon>Ascomycota</taxon>
        <taxon>Pezizomycotina</taxon>
        <taxon>Dothideomycetes</taxon>
        <taxon>Dothideomycetes incertae sedis</taxon>
        <taxon>Botryosphaeriales</taxon>
        <taxon>Phyllostictaceae</taxon>
        <taxon>Phyllosticta</taxon>
    </lineage>
</organism>
<dbReference type="SUPFAM" id="SSF56801">
    <property type="entry name" value="Acetyl-CoA synthetase-like"/>
    <property type="match status" value="1"/>
</dbReference>
<dbReference type="InterPro" id="IPR042099">
    <property type="entry name" value="ANL_N_sf"/>
</dbReference>
<evidence type="ECO:0000313" key="7">
    <source>
        <dbReference type="Proteomes" id="UP001365128"/>
    </source>
</evidence>
<proteinExistence type="inferred from homology"/>
<dbReference type="Proteomes" id="UP001365128">
    <property type="component" value="Unassembled WGS sequence"/>
</dbReference>
<evidence type="ECO:0000256" key="3">
    <source>
        <dbReference type="SAM" id="MobiDB-lite"/>
    </source>
</evidence>
<name>A0ABR1MLA8_9PEZI</name>
<accession>A0ABR1MLA8</accession>
<comment type="similarity">
    <text evidence="1">Belongs to the ATP-dependent AMP-binding enzyme family.</text>
</comment>
<evidence type="ECO:0000256" key="2">
    <source>
        <dbReference type="ARBA" id="ARBA00022598"/>
    </source>
</evidence>
<feature type="region of interest" description="Disordered" evidence="3">
    <location>
        <begin position="320"/>
        <end position="341"/>
    </location>
</feature>
<dbReference type="InterPro" id="IPR000873">
    <property type="entry name" value="AMP-dep_synth/lig_dom"/>
</dbReference>
<sequence length="341" mass="36897">MPQKLMTLFLNDFLFSFHLFCSNTSFLGISFYLNKPSFAHGKGANSSSRGLENGWTQKFIFLVMSPACVDVAVKAADAAGFGRDNVFLVEGKIDGFATLQELVEVGKNYGNDGQVEVFKIPPGKKNGDICGYLSFSSGHDIAPNHDRAGLPNVQITEPDHKRVLGVLPSFHIMGLVHILHLPLIINAEVLFLPEFSLQSMLSTTAEYRISELLLMPPPPHHHAAGAQPGAARAVRPLLRQGLLVRRGAAVRRVLAQQQKRFPGSGFKQGYGLTESTSCNTARPPHLADLAHVHTVGTILAGTEVKIVCIVEDDAADDKRDDDVAVMGVPPVADDDYAGEPP</sequence>
<keyword evidence="2" id="KW-0436">Ligase</keyword>
<reference evidence="6 7" key="1">
    <citation type="submission" date="2024-04" db="EMBL/GenBank/DDBJ databases">
        <title>Phyllosticta paracitricarpa is synonymous to the EU quarantine fungus P. citricarpa based on phylogenomic analyses.</title>
        <authorList>
            <consortium name="Lawrence Berkeley National Laboratory"/>
            <person name="Van Ingen-Buijs V.A."/>
            <person name="Van Westerhoven A.C."/>
            <person name="Haridas S."/>
            <person name="Skiadas P."/>
            <person name="Martin F."/>
            <person name="Groenewald J.Z."/>
            <person name="Crous P.W."/>
            <person name="Seidl M.F."/>
        </authorList>
    </citation>
    <scope>NUCLEOTIDE SEQUENCE [LARGE SCALE GENOMIC DNA]</scope>
    <source>
        <strain evidence="6 7">CBS 122670</strain>
    </source>
</reference>
<dbReference type="Pfam" id="PF00501">
    <property type="entry name" value="AMP-binding"/>
    <property type="match status" value="1"/>
</dbReference>
<comment type="caution">
    <text evidence="6">The sequence shown here is derived from an EMBL/GenBank/DDBJ whole genome shotgun (WGS) entry which is preliminary data.</text>
</comment>
<protein>
    <recommendedName>
        <fullName evidence="5">AMP-dependent synthetase/ligase domain-containing protein</fullName>
    </recommendedName>
</protein>
<feature type="compositionally biased region" description="Acidic residues" evidence="3">
    <location>
        <begin position="332"/>
        <end position="341"/>
    </location>
</feature>
<gene>
    <name evidence="6" type="ORF">IWX46DRAFT_346923</name>
</gene>
<dbReference type="EMBL" id="JBBPDW010000005">
    <property type="protein sequence ID" value="KAK7552546.1"/>
    <property type="molecule type" value="Genomic_DNA"/>
</dbReference>
<dbReference type="Gene3D" id="3.40.50.12780">
    <property type="entry name" value="N-terminal domain of ligase-like"/>
    <property type="match status" value="1"/>
</dbReference>
<evidence type="ECO:0000259" key="5">
    <source>
        <dbReference type="Pfam" id="PF00501"/>
    </source>
</evidence>
<feature type="domain" description="AMP-dependent synthetase/ligase" evidence="5">
    <location>
        <begin position="158"/>
        <end position="307"/>
    </location>
</feature>
<evidence type="ECO:0000256" key="1">
    <source>
        <dbReference type="ARBA" id="ARBA00006432"/>
    </source>
</evidence>
<feature type="signal peptide" evidence="4">
    <location>
        <begin position="1"/>
        <end position="16"/>
    </location>
</feature>
<dbReference type="PANTHER" id="PTHR24096:SF149">
    <property type="entry name" value="AMP-BINDING DOMAIN-CONTAINING PROTEIN-RELATED"/>
    <property type="match status" value="1"/>
</dbReference>
<keyword evidence="7" id="KW-1185">Reference proteome</keyword>
<feature type="chain" id="PRO_5046852947" description="AMP-dependent synthetase/ligase domain-containing protein" evidence="4">
    <location>
        <begin position="17"/>
        <end position="341"/>
    </location>
</feature>
<dbReference type="PANTHER" id="PTHR24096">
    <property type="entry name" value="LONG-CHAIN-FATTY-ACID--COA LIGASE"/>
    <property type="match status" value="1"/>
</dbReference>